<dbReference type="GO" id="GO:0009507">
    <property type="term" value="C:chloroplast"/>
    <property type="evidence" value="ECO:0007669"/>
    <property type="project" value="TreeGrafter"/>
</dbReference>
<evidence type="ECO:0000256" key="2">
    <source>
        <dbReference type="SAM" id="Phobius"/>
    </source>
</evidence>
<reference evidence="3 4" key="1">
    <citation type="submission" date="2024-01" db="EMBL/GenBank/DDBJ databases">
        <title>The genomes of 5 underutilized Papilionoideae crops provide insights into root nodulation and disease resistanc.</title>
        <authorList>
            <person name="Yuan L."/>
        </authorList>
    </citation>
    <scope>NUCLEOTIDE SEQUENCE [LARGE SCALE GENOMIC DNA]</scope>
    <source>
        <strain evidence="3">ZHUSHIDOU_FW_LH</strain>
        <tissue evidence="3">Leaf</tissue>
    </source>
</reference>
<accession>A0AAN9EAP9</accession>
<sequence>MGTTSLASSLIILTRRSLPSTRHNHIFLSQSHHHASLRFSPISCTSTSNTNDDDEANSVQAPTITPPPGAVEVRFRRRSRRKSKQERENGANSKAKALEMETAAPKKWEDMTLTEKAIELYVGEKGALFWLNKFAYASIFIMIGAWIVFRFVGPALNLYQLDAPPLSPSDVLKGSSSS</sequence>
<comment type="caution">
    <text evidence="3">The sequence shown here is derived from an EMBL/GenBank/DDBJ whole genome shotgun (WGS) entry which is preliminary data.</text>
</comment>
<evidence type="ECO:0000256" key="1">
    <source>
        <dbReference type="SAM" id="MobiDB-lite"/>
    </source>
</evidence>
<keyword evidence="4" id="KW-1185">Reference proteome</keyword>
<evidence type="ECO:0000313" key="3">
    <source>
        <dbReference type="EMBL" id="KAK7250799.1"/>
    </source>
</evidence>
<organism evidence="3 4">
    <name type="scientific">Crotalaria pallida</name>
    <name type="common">Smooth rattlebox</name>
    <name type="synonym">Crotalaria striata</name>
    <dbReference type="NCBI Taxonomy" id="3830"/>
    <lineage>
        <taxon>Eukaryota</taxon>
        <taxon>Viridiplantae</taxon>
        <taxon>Streptophyta</taxon>
        <taxon>Embryophyta</taxon>
        <taxon>Tracheophyta</taxon>
        <taxon>Spermatophyta</taxon>
        <taxon>Magnoliopsida</taxon>
        <taxon>eudicotyledons</taxon>
        <taxon>Gunneridae</taxon>
        <taxon>Pentapetalae</taxon>
        <taxon>rosids</taxon>
        <taxon>fabids</taxon>
        <taxon>Fabales</taxon>
        <taxon>Fabaceae</taxon>
        <taxon>Papilionoideae</taxon>
        <taxon>50 kb inversion clade</taxon>
        <taxon>genistoids sensu lato</taxon>
        <taxon>core genistoids</taxon>
        <taxon>Crotalarieae</taxon>
        <taxon>Crotalaria</taxon>
    </lineage>
</organism>
<proteinExistence type="predicted"/>
<dbReference type="Proteomes" id="UP001372338">
    <property type="component" value="Unassembled WGS sequence"/>
</dbReference>
<evidence type="ECO:0000313" key="4">
    <source>
        <dbReference type="Proteomes" id="UP001372338"/>
    </source>
</evidence>
<evidence type="ECO:0008006" key="5">
    <source>
        <dbReference type="Google" id="ProtNLM"/>
    </source>
</evidence>
<feature type="compositionally biased region" description="Basic residues" evidence="1">
    <location>
        <begin position="75"/>
        <end position="84"/>
    </location>
</feature>
<keyword evidence="2" id="KW-0472">Membrane</keyword>
<feature type="transmembrane region" description="Helical" evidence="2">
    <location>
        <begin position="134"/>
        <end position="152"/>
    </location>
</feature>
<gene>
    <name evidence="3" type="ORF">RIF29_33485</name>
</gene>
<dbReference type="PANTHER" id="PTHR36347:SF1">
    <property type="entry name" value="EXPRESSED PROTEIN"/>
    <property type="match status" value="1"/>
</dbReference>
<dbReference type="EMBL" id="JAYWIO010000007">
    <property type="protein sequence ID" value="KAK7250799.1"/>
    <property type="molecule type" value="Genomic_DNA"/>
</dbReference>
<keyword evidence="2" id="KW-1133">Transmembrane helix</keyword>
<name>A0AAN9EAP9_CROPI</name>
<dbReference type="AlphaFoldDB" id="A0AAN9EAP9"/>
<feature type="region of interest" description="Disordered" evidence="1">
    <location>
        <begin position="46"/>
        <end position="101"/>
    </location>
</feature>
<protein>
    <recommendedName>
        <fullName evidence="5">Transmembrane protein</fullName>
    </recommendedName>
</protein>
<keyword evidence="2" id="KW-0812">Transmembrane</keyword>
<dbReference type="PANTHER" id="PTHR36347">
    <property type="entry name" value="EXPRESSED PROTEIN"/>
    <property type="match status" value="1"/>
</dbReference>